<organism evidence="9 10">
    <name type="scientific">Nesterenkonia sandarakina</name>
    <dbReference type="NCBI Taxonomy" id="272918"/>
    <lineage>
        <taxon>Bacteria</taxon>
        <taxon>Bacillati</taxon>
        <taxon>Actinomycetota</taxon>
        <taxon>Actinomycetes</taxon>
        <taxon>Micrococcales</taxon>
        <taxon>Micrococcaceae</taxon>
        <taxon>Nesterenkonia</taxon>
    </lineage>
</organism>
<evidence type="ECO:0000256" key="5">
    <source>
        <dbReference type="ARBA" id="ARBA00022857"/>
    </source>
</evidence>
<dbReference type="PROSITE" id="PS01136">
    <property type="entry name" value="UPF0034"/>
    <property type="match status" value="1"/>
</dbReference>
<dbReference type="Gene3D" id="3.20.20.70">
    <property type="entry name" value="Aldolase class I"/>
    <property type="match status" value="1"/>
</dbReference>
<comment type="caution">
    <text evidence="9">The sequence shown here is derived from an EMBL/GenBank/DDBJ whole genome shotgun (WGS) entry which is preliminary data.</text>
</comment>
<dbReference type="Gene3D" id="1.10.1200.80">
    <property type="entry name" value="Putative flavin oxidoreducatase, domain 2"/>
    <property type="match status" value="1"/>
</dbReference>
<evidence type="ECO:0000256" key="7">
    <source>
        <dbReference type="SAM" id="MobiDB-lite"/>
    </source>
</evidence>
<dbReference type="AlphaFoldDB" id="A0A7Z0E956"/>
<evidence type="ECO:0000256" key="2">
    <source>
        <dbReference type="ARBA" id="ARBA00022630"/>
    </source>
</evidence>
<feature type="region of interest" description="Disordered" evidence="7">
    <location>
        <begin position="359"/>
        <end position="380"/>
    </location>
</feature>
<evidence type="ECO:0000256" key="1">
    <source>
        <dbReference type="ARBA" id="ARBA00001917"/>
    </source>
</evidence>
<dbReference type="Proteomes" id="UP000560069">
    <property type="component" value="Unassembled WGS sequence"/>
</dbReference>
<keyword evidence="4" id="KW-0819">tRNA processing</keyword>
<dbReference type="InterPro" id="IPR018517">
    <property type="entry name" value="tRNA_hU_synthase_CS"/>
</dbReference>
<evidence type="ECO:0000256" key="3">
    <source>
        <dbReference type="ARBA" id="ARBA00022643"/>
    </source>
</evidence>
<keyword evidence="10" id="KW-1185">Reference proteome</keyword>
<dbReference type="InterPro" id="IPR013785">
    <property type="entry name" value="Aldolase_TIM"/>
</dbReference>
<feature type="region of interest" description="Disordered" evidence="7">
    <location>
        <begin position="1"/>
        <end position="25"/>
    </location>
</feature>
<dbReference type="GO" id="GO:0050660">
    <property type="term" value="F:flavin adenine dinucleotide binding"/>
    <property type="evidence" value="ECO:0007669"/>
    <property type="project" value="InterPro"/>
</dbReference>
<comment type="cofactor">
    <cofactor evidence="1">
        <name>FMN</name>
        <dbReference type="ChEBI" id="CHEBI:58210"/>
    </cofactor>
</comment>
<dbReference type="EMBL" id="JACCFQ010000001">
    <property type="protein sequence ID" value="NYJ16930.1"/>
    <property type="molecule type" value="Genomic_DNA"/>
</dbReference>
<dbReference type="Pfam" id="PF01207">
    <property type="entry name" value="Dus"/>
    <property type="match status" value="1"/>
</dbReference>
<feature type="domain" description="DUS-like FMN-binding" evidence="8">
    <location>
        <begin position="46"/>
        <end position="351"/>
    </location>
</feature>
<proteinExistence type="predicted"/>
<gene>
    <name evidence="9" type="ORF">HNR11_001464</name>
</gene>
<keyword evidence="3" id="KW-0288">FMN</keyword>
<dbReference type="InterPro" id="IPR024036">
    <property type="entry name" value="tRNA-dHydroUridine_Synthase_C"/>
</dbReference>
<dbReference type="CDD" id="cd02801">
    <property type="entry name" value="DUS_like_FMN"/>
    <property type="match status" value="1"/>
</dbReference>
<evidence type="ECO:0000259" key="8">
    <source>
        <dbReference type="Pfam" id="PF01207"/>
    </source>
</evidence>
<keyword evidence="5" id="KW-0521">NADP</keyword>
<reference evidence="9 10" key="1">
    <citation type="submission" date="2020-07" db="EMBL/GenBank/DDBJ databases">
        <title>Sequencing the genomes of 1000 actinobacteria strains.</title>
        <authorList>
            <person name="Klenk H.-P."/>
        </authorList>
    </citation>
    <scope>NUCLEOTIDE SEQUENCE [LARGE SCALE GENOMIC DNA]</scope>
    <source>
        <strain evidence="9 10">DSM 15664</strain>
    </source>
</reference>
<dbReference type="NCBIfam" id="TIGR00737">
    <property type="entry name" value="nifR3_yhdG"/>
    <property type="match status" value="1"/>
</dbReference>
<dbReference type="PANTHER" id="PTHR45846:SF1">
    <property type="entry name" value="TRNA-DIHYDROURIDINE(47) SYNTHASE [NAD(P)(+)]-LIKE"/>
    <property type="match status" value="1"/>
</dbReference>
<dbReference type="GO" id="GO:0017150">
    <property type="term" value="F:tRNA dihydrouridine synthase activity"/>
    <property type="evidence" value="ECO:0007669"/>
    <property type="project" value="InterPro"/>
</dbReference>
<protein>
    <submittedName>
        <fullName evidence="9">NifR3 family TIM-barrel protein</fullName>
    </submittedName>
</protein>
<sequence>MTAESTDTLTREPAQKSAATEADARTGALLPPLTLGPITVQTPVVLAPMAGITNTAFRRLCRDYGGGLFVNEMVTARALVERRPESLRIIKHEPDEVPRSVQLYSVDPVTTGHAVRMLVDEGRADHIDMNFGCPVPKVTRKGGGSALPWKTRLFESIVATAVREASKGNIPVTVKMRKGIDEDHLTYIEAGRIARDSGVAAVALHGRTARQHYSGQADWSAIAALRESLPDIPVLGNGDIWSAEDAVAMVEQTGVDGVVVGRGCQGRPWLFGDLQAAFEGREERHRPDLPMVSATLLRHAQMLIPYFDGDERKAMQDIRKHVAWYFKGYAVGSQLRTQLVAVESMAQLEDLLGQLDQTLSYPGADAEGPRGRAGSPKKVHLPQDWLESQELNEVQREMIQAAEVDTSGG</sequence>
<dbReference type="InterPro" id="IPR035587">
    <property type="entry name" value="DUS-like_FMN-bd"/>
</dbReference>
<keyword evidence="6" id="KW-0560">Oxidoreductase</keyword>
<dbReference type="SUPFAM" id="SSF51395">
    <property type="entry name" value="FMN-linked oxidoreductases"/>
    <property type="match status" value="1"/>
</dbReference>
<evidence type="ECO:0000313" key="9">
    <source>
        <dbReference type="EMBL" id="NYJ16930.1"/>
    </source>
</evidence>
<dbReference type="RefSeq" id="WP_179441761.1">
    <property type="nucleotide sequence ID" value="NZ_BAAALK010000002.1"/>
</dbReference>
<evidence type="ECO:0000313" key="10">
    <source>
        <dbReference type="Proteomes" id="UP000560069"/>
    </source>
</evidence>
<evidence type="ECO:0000256" key="4">
    <source>
        <dbReference type="ARBA" id="ARBA00022694"/>
    </source>
</evidence>
<keyword evidence="2" id="KW-0285">Flavoprotein</keyword>
<evidence type="ECO:0000256" key="6">
    <source>
        <dbReference type="ARBA" id="ARBA00023002"/>
    </source>
</evidence>
<accession>A0A7Z0E956</accession>
<dbReference type="InterPro" id="IPR004652">
    <property type="entry name" value="DusB-like"/>
</dbReference>
<name>A0A7Z0E956_9MICC</name>
<dbReference type="GO" id="GO:0003723">
    <property type="term" value="F:RNA binding"/>
    <property type="evidence" value="ECO:0007669"/>
    <property type="project" value="TreeGrafter"/>
</dbReference>
<dbReference type="PANTHER" id="PTHR45846">
    <property type="entry name" value="TRNA-DIHYDROURIDINE(47) SYNTHASE [NAD(P)(+)]-LIKE"/>
    <property type="match status" value="1"/>
</dbReference>